<dbReference type="RefSeq" id="WP_203998148.1">
    <property type="nucleotide sequence ID" value="NZ_BOPG01000033.1"/>
</dbReference>
<evidence type="ECO:0000313" key="3">
    <source>
        <dbReference type="Proteomes" id="UP000612585"/>
    </source>
</evidence>
<accession>A0A8J3Z624</accession>
<dbReference type="AlphaFoldDB" id="A0A8J3Z624"/>
<protein>
    <submittedName>
        <fullName evidence="2">Uncharacterized protein</fullName>
    </submittedName>
</protein>
<keyword evidence="3" id="KW-1185">Reference proteome</keyword>
<feature type="transmembrane region" description="Helical" evidence="1">
    <location>
        <begin position="49"/>
        <end position="69"/>
    </location>
</feature>
<keyword evidence="1" id="KW-0472">Membrane</keyword>
<evidence type="ECO:0000256" key="1">
    <source>
        <dbReference type="SAM" id="Phobius"/>
    </source>
</evidence>
<feature type="transmembrane region" description="Helical" evidence="1">
    <location>
        <begin position="21"/>
        <end position="43"/>
    </location>
</feature>
<keyword evidence="1" id="KW-0812">Transmembrane</keyword>
<dbReference type="Proteomes" id="UP000612585">
    <property type="component" value="Unassembled WGS sequence"/>
</dbReference>
<sequence>MRTQFATSWESLRWALAFHGRHFLIVSALMVLPGVQRFVIMSWELPGPVATLSEILVLAARIGLVVYVVSKVGPAPHAWASTRMFFRERWPSLLITLGLLALAFAIFDLALEGLSDDDTYRSVLFAVKNLTVIPFTVIWMISVARTCVQYELTTAASR</sequence>
<keyword evidence="1" id="KW-1133">Transmembrane helix</keyword>
<gene>
    <name evidence="2" type="ORF">Vau01_055650</name>
</gene>
<name>A0A8J3Z624_9ACTN</name>
<reference evidence="2" key="1">
    <citation type="submission" date="2021-01" db="EMBL/GenBank/DDBJ databases">
        <title>Whole genome shotgun sequence of Virgisporangium aurantiacum NBRC 16421.</title>
        <authorList>
            <person name="Komaki H."/>
            <person name="Tamura T."/>
        </authorList>
    </citation>
    <scope>NUCLEOTIDE SEQUENCE</scope>
    <source>
        <strain evidence="2">NBRC 16421</strain>
    </source>
</reference>
<comment type="caution">
    <text evidence="2">The sequence shown here is derived from an EMBL/GenBank/DDBJ whole genome shotgun (WGS) entry which is preliminary data.</text>
</comment>
<feature type="transmembrane region" description="Helical" evidence="1">
    <location>
        <begin position="123"/>
        <end position="144"/>
    </location>
</feature>
<dbReference type="EMBL" id="BOPG01000033">
    <property type="protein sequence ID" value="GIJ58049.1"/>
    <property type="molecule type" value="Genomic_DNA"/>
</dbReference>
<evidence type="ECO:0000313" key="2">
    <source>
        <dbReference type="EMBL" id="GIJ58049.1"/>
    </source>
</evidence>
<proteinExistence type="predicted"/>
<organism evidence="2 3">
    <name type="scientific">Virgisporangium aurantiacum</name>
    <dbReference type="NCBI Taxonomy" id="175570"/>
    <lineage>
        <taxon>Bacteria</taxon>
        <taxon>Bacillati</taxon>
        <taxon>Actinomycetota</taxon>
        <taxon>Actinomycetes</taxon>
        <taxon>Micromonosporales</taxon>
        <taxon>Micromonosporaceae</taxon>
        <taxon>Virgisporangium</taxon>
    </lineage>
</organism>
<feature type="transmembrane region" description="Helical" evidence="1">
    <location>
        <begin position="90"/>
        <end position="111"/>
    </location>
</feature>